<keyword evidence="6 9" id="KW-0238">DNA-binding</keyword>
<evidence type="ECO:0000256" key="8">
    <source>
        <dbReference type="ARBA" id="ARBA00023306"/>
    </source>
</evidence>
<feature type="active site" evidence="9">
    <location>
        <position position="239"/>
    </location>
</feature>
<keyword evidence="7 9" id="KW-0233">DNA recombination</keyword>
<dbReference type="CDD" id="cd00798">
    <property type="entry name" value="INT_XerDC_C"/>
    <property type="match status" value="1"/>
</dbReference>
<dbReference type="InterPro" id="IPR004107">
    <property type="entry name" value="Integrase_SAM-like_N"/>
</dbReference>
<protein>
    <recommendedName>
        <fullName evidence="9">Tyrosine recombinase XerC</fullName>
    </recommendedName>
</protein>
<evidence type="ECO:0000256" key="4">
    <source>
        <dbReference type="ARBA" id="ARBA00022829"/>
    </source>
</evidence>
<reference evidence="12 13" key="1">
    <citation type="submission" date="2015-02" db="EMBL/GenBank/DDBJ databases">
        <title>Single-cell genomics of uncultivated deep-branching MTB reveals a conserved set of magnetosome genes.</title>
        <authorList>
            <person name="Kolinko S."/>
            <person name="Richter M."/>
            <person name="Glockner F.O."/>
            <person name="Brachmann A."/>
            <person name="Schuler D."/>
        </authorList>
    </citation>
    <scope>NUCLEOTIDE SEQUENCE [LARGE SCALE GENOMIC DNA]</scope>
    <source>
        <strain evidence="12">SKK-01</strain>
    </source>
</reference>
<comment type="similarity">
    <text evidence="9">Belongs to the 'phage' integrase family. XerC subfamily.</text>
</comment>
<feature type="active site" evidence="9">
    <location>
        <position position="236"/>
    </location>
</feature>
<evidence type="ECO:0000256" key="2">
    <source>
        <dbReference type="ARBA" id="ARBA00022490"/>
    </source>
</evidence>
<keyword evidence="2 9" id="KW-0963">Cytoplasm</keyword>
<feature type="active site" evidence="9">
    <location>
        <position position="143"/>
    </location>
</feature>
<dbReference type="InterPro" id="IPR023009">
    <property type="entry name" value="Tyrosine_recombinase_XerC/XerD"/>
</dbReference>
<keyword evidence="4 9" id="KW-0159">Chromosome partition</keyword>
<dbReference type="Pfam" id="PF00589">
    <property type="entry name" value="Phage_integrase"/>
    <property type="match status" value="1"/>
</dbReference>
<dbReference type="PROSITE" id="PS51898">
    <property type="entry name" value="TYR_RECOMBINASE"/>
    <property type="match status" value="1"/>
</dbReference>
<evidence type="ECO:0000256" key="3">
    <source>
        <dbReference type="ARBA" id="ARBA00022618"/>
    </source>
</evidence>
<evidence type="ECO:0000256" key="7">
    <source>
        <dbReference type="ARBA" id="ARBA00023172"/>
    </source>
</evidence>
<dbReference type="GO" id="GO:0005737">
    <property type="term" value="C:cytoplasm"/>
    <property type="evidence" value="ECO:0007669"/>
    <property type="project" value="UniProtKB-SubCell"/>
</dbReference>
<evidence type="ECO:0000259" key="11">
    <source>
        <dbReference type="PROSITE" id="PS51900"/>
    </source>
</evidence>
<evidence type="ECO:0000256" key="5">
    <source>
        <dbReference type="ARBA" id="ARBA00022908"/>
    </source>
</evidence>
<evidence type="ECO:0000256" key="9">
    <source>
        <dbReference type="HAMAP-Rule" id="MF_01808"/>
    </source>
</evidence>
<dbReference type="PANTHER" id="PTHR30349:SF77">
    <property type="entry name" value="TYROSINE RECOMBINASE XERC"/>
    <property type="match status" value="1"/>
</dbReference>
<dbReference type="PATRIC" id="fig|1609969.3.peg.1895"/>
<dbReference type="Gene3D" id="1.10.150.130">
    <property type="match status" value="1"/>
</dbReference>
<dbReference type="Gene3D" id="1.10.443.10">
    <property type="entry name" value="Intergrase catalytic core"/>
    <property type="match status" value="1"/>
</dbReference>
<comment type="subunit">
    <text evidence="9">Forms a cyclic heterotetrameric complex composed of two molecules of XerC and two molecules of XerD.</text>
</comment>
<proteinExistence type="inferred from homology"/>
<dbReference type="InterPro" id="IPR013762">
    <property type="entry name" value="Integrase-like_cat_sf"/>
</dbReference>
<feature type="active site" description="O-(3'-phospho-DNA)-tyrosine intermediate" evidence="9">
    <location>
        <position position="271"/>
    </location>
</feature>
<dbReference type="NCBIfam" id="NF001399">
    <property type="entry name" value="PRK00283.1"/>
    <property type="match status" value="1"/>
</dbReference>
<comment type="function">
    <text evidence="9">Site-specific tyrosine recombinase, which acts by catalyzing the cutting and rejoining of the recombining DNA molecules. The XerC-XerD complex is essential to convert dimers of the bacterial chromosome into monomers to permit their segregation at cell division. It also contributes to the segregational stability of plasmids.</text>
</comment>
<keyword evidence="8 9" id="KW-0131">Cell cycle</keyword>
<sequence length="290" mass="33082">MEELVKKFMGYLEIEKNSSGHTLRAYGKDLSEFFLFLNGRQLKEITNIDIRSFLVELRTRGVCKRTIARKIASLRSFLKFLVREKFLDTSPADSVFSPKLDKKFPKVLDKEGALKLLLSPDERDLMKVRDRAVMEMFYSTGMRISEVSGLDMDKVDLISGAVKVRGKGKKERLTILGNPALTMLLQYLRLKKEAGHGDSRAVFLNKNGARISARSVHRLIIKYATRSEAGQGISPHSLRHSFATHMLDNGADLRTVQELLGHKNLSTTQIYTHMTQRRMRDIYNKAHPRA</sequence>
<dbReference type="InterPro" id="IPR002104">
    <property type="entry name" value="Integrase_catalytic"/>
</dbReference>
<dbReference type="EMBL" id="JYNY01000372">
    <property type="protein sequence ID" value="KJJ84306.1"/>
    <property type="molecule type" value="Genomic_DNA"/>
</dbReference>
<dbReference type="AlphaFoldDB" id="A0A0F0CS21"/>
<dbReference type="InterPro" id="IPR010998">
    <property type="entry name" value="Integrase_recombinase_N"/>
</dbReference>
<dbReference type="GO" id="GO:0009037">
    <property type="term" value="F:tyrosine-based site-specific recombinase activity"/>
    <property type="evidence" value="ECO:0007669"/>
    <property type="project" value="UniProtKB-UniRule"/>
</dbReference>
<keyword evidence="13" id="KW-1185">Reference proteome</keyword>
<dbReference type="PROSITE" id="PS51900">
    <property type="entry name" value="CB"/>
    <property type="match status" value="1"/>
</dbReference>
<dbReference type="HAMAP" id="MF_01808">
    <property type="entry name" value="Recomb_XerC_XerD"/>
    <property type="match status" value="1"/>
</dbReference>
<dbReference type="Pfam" id="PF02899">
    <property type="entry name" value="Phage_int_SAM_1"/>
    <property type="match status" value="1"/>
</dbReference>
<feature type="active site" evidence="9">
    <location>
        <position position="262"/>
    </location>
</feature>
<dbReference type="InterPro" id="IPR050090">
    <property type="entry name" value="Tyrosine_recombinase_XerCD"/>
</dbReference>
<dbReference type="InterPro" id="IPR011010">
    <property type="entry name" value="DNA_brk_join_enz"/>
</dbReference>
<evidence type="ECO:0000256" key="1">
    <source>
        <dbReference type="ARBA" id="ARBA00004496"/>
    </source>
</evidence>
<comment type="subcellular location">
    <subcellularLocation>
        <location evidence="1 9">Cytoplasm</location>
    </subcellularLocation>
</comment>
<dbReference type="GO" id="GO:0051301">
    <property type="term" value="P:cell division"/>
    <property type="evidence" value="ECO:0007669"/>
    <property type="project" value="UniProtKB-KW"/>
</dbReference>
<dbReference type="Proteomes" id="UP000033428">
    <property type="component" value="Unassembled WGS sequence"/>
</dbReference>
<dbReference type="InterPro" id="IPR044068">
    <property type="entry name" value="CB"/>
</dbReference>
<evidence type="ECO:0000256" key="6">
    <source>
        <dbReference type="ARBA" id="ARBA00023125"/>
    </source>
</evidence>
<feature type="domain" description="Tyr recombinase" evidence="10">
    <location>
        <begin position="103"/>
        <end position="284"/>
    </location>
</feature>
<dbReference type="GO" id="GO:0007059">
    <property type="term" value="P:chromosome segregation"/>
    <property type="evidence" value="ECO:0007669"/>
    <property type="project" value="UniProtKB-UniRule"/>
</dbReference>
<gene>
    <name evidence="9" type="primary">xerC</name>
    <name evidence="12" type="ORF">OMAG_001769</name>
</gene>
<evidence type="ECO:0000313" key="12">
    <source>
        <dbReference type="EMBL" id="KJJ84306.1"/>
    </source>
</evidence>
<evidence type="ECO:0000313" key="13">
    <source>
        <dbReference type="Proteomes" id="UP000033428"/>
    </source>
</evidence>
<name>A0A0F0CS21_9BACT</name>
<keyword evidence="3 9" id="KW-0132">Cell division</keyword>
<dbReference type="NCBIfam" id="NF040815">
    <property type="entry name" value="recomb_XerA_Arch"/>
    <property type="match status" value="1"/>
</dbReference>
<feature type="active site" evidence="9">
    <location>
        <position position="167"/>
    </location>
</feature>
<accession>A0A0F0CS21</accession>
<comment type="caution">
    <text evidence="12">The sequence shown here is derived from an EMBL/GenBank/DDBJ whole genome shotgun (WGS) entry which is preliminary data.</text>
</comment>
<evidence type="ECO:0000259" key="10">
    <source>
        <dbReference type="PROSITE" id="PS51898"/>
    </source>
</evidence>
<dbReference type="PANTHER" id="PTHR30349">
    <property type="entry name" value="PHAGE INTEGRASE-RELATED"/>
    <property type="match status" value="1"/>
</dbReference>
<keyword evidence="5 9" id="KW-0229">DNA integration</keyword>
<feature type="domain" description="Core-binding (CB)" evidence="11">
    <location>
        <begin position="1"/>
        <end position="82"/>
    </location>
</feature>
<dbReference type="GO" id="GO:0006313">
    <property type="term" value="P:DNA transposition"/>
    <property type="evidence" value="ECO:0007669"/>
    <property type="project" value="UniProtKB-UniRule"/>
</dbReference>
<dbReference type="SUPFAM" id="SSF56349">
    <property type="entry name" value="DNA breaking-rejoining enzymes"/>
    <property type="match status" value="1"/>
</dbReference>
<dbReference type="GO" id="GO:0003677">
    <property type="term" value="F:DNA binding"/>
    <property type="evidence" value="ECO:0007669"/>
    <property type="project" value="UniProtKB-UniRule"/>
</dbReference>
<organism evidence="12 13">
    <name type="scientific">Candidatus Omnitrophus magneticus</name>
    <dbReference type="NCBI Taxonomy" id="1609969"/>
    <lineage>
        <taxon>Bacteria</taxon>
        <taxon>Pseudomonadati</taxon>
        <taxon>Candidatus Omnitrophota</taxon>
        <taxon>Candidatus Omnitrophus</taxon>
    </lineage>
</organism>